<keyword evidence="1" id="KW-0472">Membrane</keyword>
<protein>
    <submittedName>
        <fullName evidence="2">Uncharacterized protein</fullName>
    </submittedName>
</protein>
<dbReference type="Proteomes" id="UP000323917">
    <property type="component" value="Chromosome"/>
</dbReference>
<keyword evidence="1" id="KW-0812">Transmembrane</keyword>
<dbReference type="EMBL" id="CP042913">
    <property type="protein sequence ID" value="QEG33556.1"/>
    <property type="molecule type" value="Genomic_DNA"/>
</dbReference>
<evidence type="ECO:0000256" key="1">
    <source>
        <dbReference type="SAM" id="Phobius"/>
    </source>
</evidence>
<gene>
    <name evidence="2" type="ORF">Pr1d_08200</name>
</gene>
<reference evidence="2 3" key="1">
    <citation type="submission" date="2019-08" db="EMBL/GenBank/DDBJ databases">
        <title>Deep-cultivation of Planctomycetes and their phenomic and genomic characterization uncovers novel biology.</title>
        <authorList>
            <person name="Wiegand S."/>
            <person name="Jogler M."/>
            <person name="Boedeker C."/>
            <person name="Pinto D."/>
            <person name="Vollmers J."/>
            <person name="Rivas-Marin E."/>
            <person name="Kohn T."/>
            <person name="Peeters S.H."/>
            <person name="Heuer A."/>
            <person name="Rast P."/>
            <person name="Oberbeckmann S."/>
            <person name="Bunk B."/>
            <person name="Jeske O."/>
            <person name="Meyerdierks A."/>
            <person name="Storesund J.E."/>
            <person name="Kallscheuer N."/>
            <person name="Luecker S."/>
            <person name="Lage O.M."/>
            <person name="Pohl T."/>
            <person name="Merkel B.J."/>
            <person name="Hornburger P."/>
            <person name="Mueller R.-W."/>
            <person name="Bruemmer F."/>
            <person name="Labrenz M."/>
            <person name="Spormann A.M."/>
            <person name="Op den Camp H."/>
            <person name="Overmann J."/>
            <person name="Amann R."/>
            <person name="Jetten M.S.M."/>
            <person name="Mascher T."/>
            <person name="Medema M.H."/>
            <person name="Devos D.P."/>
            <person name="Kaster A.-K."/>
            <person name="Ovreas L."/>
            <person name="Rohde M."/>
            <person name="Galperin M.Y."/>
            <person name="Jogler C."/>
        </authorList>
    </citation>
    <scope>NUCLEOTIDE SEQUENCE [LARGE SCALE GENOMIC DNA]</scope>
    <source>
        <strain evidence="2 3">Pr1d</strain>
    </source>
</reference>
<dbReference type="OrthoDB" id="3182597at2"/>
<dbReference type="KEGG" id="bgok:Pr1d_08200"/>
<keyword evidence="3" id="KW-1185">Reference proteome</keyword>
<dbReference type="AlphaFoldDB" id="A0A5B9Q9D2"/>
<name>A0A5B9Q9D2_9BACT</name>
<accession>A0A5B9Q9D2</accession>
<feature type="transmembrane region" description="Helical" evidence="1">
    <location>
        <begin position="43"/>
        <end position="69"/>
    </location>
</feature>
<dbReference type="RefSeq" id="WP_148072305.1">
    <property type="nucleotide sequence ID" value="NZ_CP042913.1"/>
</dbReference>
<keyword evidence="1" id="KW-1133">Transmembrane helix</keyword>
<evidence type="ECO:0000313" key="3">
    <source>
        <dbReference type="Proteomes" id="UP000323917"/>
    </source>
</evidence>
<evidence type="ECO:0000313" key="2">
    <source>
        <dbReference type="EMBL" id="QEG33556.1"/>
    </source>
</evidence>
<proteinExistence type="predicted"/>
<organism evidence="2 3">
    <name type="scientific">Bythopirellula goksoeyrii</name>
    <dbReference type="NCBI Taxonomy" id="1400387"/>
    <lineage>
        <taxon>Bacteria</taxon>
        <taxon>Pseudomonadati</taxon>
        <taxon>Planctomycetota</taxon>
        <taxon>Planctomycetia</taxon>
        <taxon>Pirellulales</taxon>
        <taxon>Lacipirellulaceae</taxon>
        <taxon>Bythopirellula</taxon>
    </lineage>
</organism>
<sequence>MPTDTNENWGKCPKCGSPLLIDPVTTQMEACSNCLSGASPVGLFAGGIGILLGLAVVALILFFSLWLLLG</sequence>